<evidence type="ECO:0000259" key="11">
    <source>
        <dbReference type="Pfam" id="PF08436"/>
    </source>
</evidence>
<feature type="binding site" evidence="9">
    <location>
        <position position="13"/>
    </location>
    <ligand>
        <name>NADPH</name>
        <dbReference type="ChEBI" id="CHEBI:57783"/>
    </ligand>
</feature>
<dbReference type="SUPFAM" id="SSF69055">
    <property type="entry name" value="1-deoxy-D-xylulose-5-phosphate reductoisomerase, C-terminal domain"/>
    <property type="match status" value="1"/>
</dbReference>
<keyword evidence="9" id="KW-0460">Magnesium</keyword>
<dbReference type="Pfam" id="PF13288">
    <property type="entry name" value="DXPR_C"/>
    <property type="match status" value="1"/>
</dbReference>
<keyword evidence="6 9" id="KW-0464">Manganese</keyword>
<dbReference type="PANTHER" id="PTHR30525">
    <property type="entry name" value="1-DEOXY-D-XYLULOSE 5-PHOSPHATE REDUCTOISOMERASE"/>
    <property type="match status" value="1"/>
</dbReference>
<evidence type="ECO:0000313" key="13">
    <source>
        <dbReference type="EMBL" id="TMI80695.1"/>
    </source>
</evidence>
<accession>A0A537JB19</accession>
<keyword evidence="5 9" id="KW-0560">Oxidoreductase</keyword>
<comment type="caution">
    <text evidence="13">The sequence shown here is derived from an EMBL/GenBank/DDBJ whole genome shotgun (WGS) entry which is preliminary data.</text>
</comment>
<organism evidence="13 14">
    <name type="scientific">Candidatus Segetimicrobium genomatis</name>
    <dbReference type="NCBI Taxonomy" id="2569760"/>
    <lineage>
        <taxon>Bacteria</taxon>
        <taxon>Bacillati</taxon>
        <taxon>Candidatus Sysuimicrobiota</taxon>
        <taxon>Candidatus Sysuimicrobiia</taxon>
        <taxon>Candidatus Sysuimicrobiales</taxon>
        <taxon>Candidatus Segetimicrobiaceae</taxon>
        <taxon>Candidatus Segetimicrobium</taxon>
    </lineage>
</organism>
<comment type="caution">
    <text evidence="9">Lacks conserved residue(s) required for the propagation of feature annotation.</text>
</comment>
<evidence type="ECO:0000256" key="5">
    <source>
        <dbReference type="ARBA" id="ARBA00023002"/>
    </source>
</evidence>
<feature type="domain" description="1-deoxy-D-xylulose 5-phosphate reductoisomerase N-terminal" evidence="10">
    <location>
        <begin position="4"/>
        <end position="130"/>
    </location>
</feature>
<protein>
    <recommendedName>
        <fullName evidence="9">1-deoxy-D-xylulose 5-phosphate reductoisomerase</fullName>
        <shortName evidence="9">DXP reductoisomerase</shortName>
        <ecNumber evidence="9">1.1.1.267</ecNumber>
    </recommendedName>
    <alternativeName>
        <fullName evidence="9">1-deoxyxylulose-5-phosphate reductoisomerase</fullName>
    </alternativeName>
    <alternativeName>
        <fullName evidence="9">2-C-methyl-D-erythritol 4-phosphate synthase</fullName>
    </alternativeName>
</protein>
<evidence type="ECO:0000256" key="3">
    <source>
        <dbReference type="ARBA" id="ARBA00022723"/>
    </source>
</evidence>
<dbReference type="UniPathway" id="UPA00056">
    <property type="reaction ID" value="UER00092"/>
</dbReference>
<evidence type="ECO:0000259" key="12">
    <source>
        <dbReference type="Pfam" id="PF13288"/>
    </source>
</evidence>
<dbReference type="SUPFAM" id="SSF55347">
    <property type="entry name" value="Glyceraldehyde-3-phosphate dehydrogenase-like, C-terminal domain"/>
    <property type="match status" value="1"/>
</dbReference>
<dbReference type="HAMAP" id="MF_00183">
    <property type="entry name" value="DXP_reductoisom"/>
    <property type="match status" value="1"/>
</dbReference>
<feature type="binding site" evidence="9">
    <location>
        <position position="216"/>
    </location>
    <ligand>
        <name>1-deoxy-D-xylulose 5-phosphate</name>
        <dbReference type="ChEBI" id="CHEBI:57792"/>
    </ligand>
</feature>
<dbReference type="Gene3D" id="3.40.50.720">
    <property type="entry name" value="NAD(P)-binding Rossmann-like Domain"/>
    <property type="match status" value="1"/>
</dbReference>
<feature type="binding site" evidence="9">
    <location>
        <position position="219"/>
    </location>
    <ligand>
        <name>Mn(2+)</name>
        <dbReference type="ChEBI" id="CHEBI:29035"/>
    </ligand>
</feature>
<feature type="binding site" evidence="9">
    <location>
        <position position="11"/>
    </location>
    <ligand>
        <name>NADPH</name>
        <dbReference type="ChEBI" id="CHEBI:57783"/>
    </ligand>
</feature>
<dbReference type="InterPro" id="IPR036291">
    <property type="entry name" value="NAD(P)-bd_dom_sf"/>
</dbReference>
<dbReference type="GO" id="GO:0051484">
    <property type="term" value="P:isopentenyl diphosphate biosynthetic process, methylerythritol 4-phosphate pathway involved in terpenoid biosynthetic process"/>
    <property type="evidence" value="ECO:0007669"/>
    <property type="project" value="TreeGrafter"/>
</dbReference>
<feature type="binding site" evidence="9">
    <location>
        <position position="10"/>
    </location>
    <ligand>
        <name>NADPH</name>
        <dbReference type="ChEBI" id="CHEBI:57783"/>
    </ligand>
</feature>
<feature type="binding site" evidence="9">
    <location>
        <position position="38"/>
    </location>
    <ligand>
        <name>NADPH</name>
        <dbReference type="ChEBI" id="CHEBI:57783"/>
    </ligand>
</feature>
<dbReference type="FunFam" id="3.40.50.720:FF:000045">
    <property type="entry name" value="1-deoxy-D-xylulose 5-phosphate reductoisomerase"/>
    <property type="match status" value="1"/>
</dbReference>
<feature type="binding site" evidence="9">
    <location>
        <position position="210"/>
    </location>
    <ligand>
        <name>1-deoxy-D-xylulose 5-phosphate</name>
        <dbReference type="ChEBI" id="CHEBI:57792"/>
    </ligand>
</feature>
<proteinExistence type="inferred from homology"/>
<evidence type="ECO:0000256" key="9">
    <source>
        <dbReference type="HAMAP-Rule" id="MF_00183"/>
    </source>
</evidence>
<feature type="domain" description="DXP reductoisomerase C-terminal" evidence="12">
    <location>
        <begin position="259"/>
        <end position="375"/>
    </location>
</feature>
<comment type="function">
    <text evidence="9">Catalyzes the NADPH-dependent rearrangement and reduction of 1-deoxy-D-xylulose-5-phosphate (DXP) to 2-C-methyl-D-erythritol 4-phosphate (MEP).</text>
</comment>
<comment type="pathway">
    <text evidence="1 9">Isoprenoid biosynthesis; isopentenyl diphosphate biosynthesis via DXP pathway; isopentenyl diphosphate from 1-deoxy-D-xylulose 5-phosphate: step 1/6.</text>
</comment>
<dbReference type="PIRSF" id="PIRSF006205">
    <property type="entry name" value="Dxp_reductismrs"/>
    <property type="match status" value="1"/>
</dbReference>
<dbReference type="Pfam" id="PF02670">
    <property type="entry name" value="DXP_reductoisom"/>
    <property type="match status" value="1"/>
</dbReference>
<evidence type="ECO:0000259" key="10">
    <source>
        <dbReference type="Pfam" id="PF02670"/>
    </source>
</evidence>
<dbReference type="SUPFAM" id="SSF51735">
    <property type="entry name" value="NAD(P)-binding Rossmann-fold domains"/>
    <property type="match status" value="1"/>
</dbReference>
<dbReference type="InterPro" id="IPR003821">
    <property type="entry name" value="DXP_reductoisomerase"/>
</dbReference>
<dbReference type="InterPro" id="IPR013512">
    <property type="entry name" value="DXP_reductoisomerase_N"/>
</dbReference>
<dbReference type="AlphaFoldDB" id="A0A537JB19"/>
<dbReference type="Proteomes" id="UP000320048">
    <property type="component" value="Unassembled WGS sequence"/>
</dbReference>
<feature type="binding site" evidence="9">
    <location>
        <position position="124"/>
    </location>
    <ligand>
        <name>NADPH</name>
        <dbReference type="ChEBI" id="CHEBI:57783"/>
    </ligand>
</feature>
<comment type="catalytic activity">
    <reaction evidence="8">
        <text>2-C-methyl-D-erythritol 4-phosphate + NADP(+) = 1-deoxy-D-xylulose 5-phosphate + NADPH + H(+)</text>
        <dbReference type="Rhea" id="RHEA:13717"/>
        <dbReference type="ChEBI" id="CHEBI:15378"/>
        <dbReference type="ChEBI" id="CHEBI:57783"/>
        <dbReference type="ChEBI" id="CHEBI:57792"/>
        <dbReference type="ChEBI" id="CHEBI:58262"/>
        <dbReference type="ChEBI" id="CHEBI:58349"/>
        <dbReference type="EC" id="1.1.1.267"/>
    </reaction>
    <physiologicalReaction direction="right-to-left" evidence="8">
        <dbReference type="Rhea" id="RHEA:13719"/>
    </physiologicalReaction>
</comment>
<gene>
    <name evidence="9" type="primary">dxr</name>
    <name evidence="13" type="ORF">E6H04_08165</name>
</gene>
<evidence type="ECO:0000256" key="8">
    <source>
        <dbReference type="ARBA" id="ARBA00048543"/>
    </source>
</evidence>
<evidence type="ECO:0000256" key="2">
    <source>
        <dbReference type="ARBA" id="ARBA00006825"/>
    </source>
</evidence>
<dbReference type="GO" id="GO:0030145">
    <property type="term" value="F:manganese ion binding"/>
    <property type="evidence" value="ECO:0007669"/>
    <property type="project" value="TreeGrafter"/>
</dbReference>
<feature type="binding site" evidence="9">
    <location>
        <position position="12"/>
    </location>
    <ligand>
        <name>NADPH</name>
        <dbReference type="ChEBI" id="CHEBI:57783"/>
    </ligand>
</feature>
<dbReference type="GO" id="GO:0070402">
    <property type="term" value="F:NADPH binding"/>
    <property type="evidence" value="ECO:0007669"/>
    <property type="project" value="InterPro"/>
</dbReference>
<dbReference type="InterPro" id="IPR013644">
    <property type="entry name" value="DXP_reductoisomerase_C"/>
</dbReference>
<feature type="binding site" evidence="9">
    <location>
        <position position="149"/>
    </location>
    <ligand>
        <name>1-deoxy-D-xylulose 5-phosphate</name>
        <dbReference type="ChEBI" id="CHEBI:57792"/>
    </ligand>
</feature>
<feature type="binding site" evidence="9">
    <location>
        <position position="123"/>
    </location>
    <ligand>
        <name>1-deoxy-D-xylulose 5-phosphate</name>
        <dbReference type="ChEBI" id="CHEBI:57792"/>
    </ligand>
</feature>
<evidence type="ECO:0000256" key="1">
    <source>
        <dbReference type="ARBA" id="ARBA00005094"/>
    </source>
</evidence>
<evidence type="ECO:0000256" key="7">
    <source>
        <dbReference type="ARBA" id="ARBA00023229"/>
    </source>
</evidence>
<dbReference type="Gene3D" id="1.10.1740.10">
    <property type="match status" value="1"/>
</dbReference>
<name>A0A537JB19_9BACT</name>
<dbReference type="PANTHER" id="PTHR30525:SF0">
    <property type="entry name" value="1-DEOXY-D-XYLULOSE 5-PHOSPHATE REDUCTOISOMERASE, CHLOROPLASTIC"/>
    <property type="match status" value="1"/>
</dbReference>
<feature type="binding site" evidence="9">
    <location>
        <position position="150"/>
    </location>
    <ligand>
        <name>Mn(2+)</name>
        <dbReference type="ChEBI" id="CHEBI:29035"/>
    </ligand>
</feature>
<keyword evidence="4 9" id="KW-0521">NADP</keyword>
<dbReference type="NCBIfam" id="TIGR00243">
    <property type="entry name" value="Dxr"/>
    <property type="match status" value="1"/>
</dbReference>
<dbReference type="EC" id="1.1.1.267" evidence="9"/>
<evidence type="ECO:0000256" key="6">
    <source>
        <dbReference type="ARBA" id="ARBA00023211"/>
    </source>
</evidence>
<keyword evidence="7 9" id="KW-0414">Isoprene biosynthesis</keyword>
<evidence type="ECO:0000313" key="14">
    <source>
        <dbReference type="Proteomes" id="UP000320048"/>
    </source>
</evidence>
<comment type="similarity">
    <text evidence="2 9">Belongs to the DXR family.</text>
</comment>
<feature type="binding site" evidence="9">
    <location>
        <position position="150"/>
    </location>
    <ligand>
        <name>1-deoxy-D-xylulose 5-phosphate</name>
        <dbReference type="ChEBI" id="CHEBI:57792"/>
    </ligand>
</feature>
<dbReference type="GO" id="GO:0016853">
    <property type="term" value="F:isomerase activity"/>
    <property type="evidence" value="ECO:0007669"/>
    <property type="project" value="UniProtKB-KW"/>
</dbReference>
<feature type="binding site" evidence="9">
    <location>
        <position position="148"/>
    </location>
    <ligand>
        <name>Mn(2+)</name>
        <dbReference type="ChEBI" id="CHEBI:29035"/>
    </ligand>
</feature>
<feature type="binding site" evidence="9">
    <location>
        <position position="219"/>
    </location>
    <ligand>
        <name>1-deoxy-D-xylulose 5-phosphate</name>
        <dbReference type="ChEBI" id="CHEBI:57792"/>
    </ligand>
</feature>
<comment type="cofactor">
    <cofactor evidence="9">
        <name>Mg(2+)</name>
        <dbReference type="ChEBI" id="CHEBI:18420"/>
    </cofactor>
    <cofactor evidence="9">
        <name>Mn(2+)</name>
        <dbReference type="ChEBI" id="CHEBI:29035"/>
    </cofactor>
</comment>
<keyword evidence="3 9" id="KW-0479">Metal-binding</keyword>
<feature type="binding site" evidence="9">
    <location>
        <position position="36"/>
    </location>
    <ligand>
        <name>NADPH</name>
        <dbReference type="ChEBI" id="CHEBI:57783"/>
    </ligand>
</feature>
<dbReference type="NCBIfam" id="NF009114">
    <property type="entry name" value="PRK12464.1"/>
    <property type="match status" value="1"/>
</dbReference>
<feature type="binding site" evidence="9">
    <location>
        <position position="197"/>
    </location>
    <ligand>
        <name>1-deoxy-D-xylulose 5-phosphate</name>
        <dbReference type="ChEBI" id="CHEBI:57792"/>
    </ligand>
</feature>
<feature type="binding site" evidence="9">
    <location>
        <position position="203"/>
    </location>
    <ligand>
        <name>NADPH</name>
        <dbReference type="ChEBI" id="CHEBI:57783"/>
    </ligand>
</feature>
<dbReference type="EMBL" id="VBAO01000203">
    <property type="protein sequence ID" value="TMI80695.1"/>
    <property type="molecule type" value="Genomic_DNA"/>
</dbReference>
<keyword evidence="13" id="KW-0413">Isomerase</keyword>
<feature type="binding site" evidence="9">
    <location>
        <position position="215"/>
    </location>
    <ligand>
        <name>1-deoxy-D-xylulose 5-phosphate</name>
        <dbReference type="ChEBI" id="CHEBI:57792"/>
    </ligand>
</feature>
<dbReference type="GO" id="GO:0030604">
    <property type="term" value="F:1-deoxy-D-xylulose-5-phosphate reductoisomerase activity"/>
    <property type="evidence" value="ECO:0007669"/>
    <property type="project" value="UniProtKB-UniRule"/>
</dbReference>
<dbReference type="Pfam" id="PF08436">
    <property type="entry name" value="DXP_redisom_C"/>
    <property type="match status" value="1"/>
</dbReference>
<reference evidence="13 14" key="1">
    <citation type="journal article" date="2019" name="Nat. Microbiol.">
        <title>Mediterranean grassland soil C-N compound turnover is dependent on rainfall and depth, and is mediated by genomically divergent microorganisms.</title>
        <authorList>
            <person name="Diamond S."/>
            <person name="Andeer P.F."/>
            <person name="Li Z."/>
            <person name="Crits-Christoph A."/>
            <person name="Burstein D."/>
            <person name="Anantharaman K."/>
            <person name="Lane K.R."/>
            <person name="Thomas B.C."/>
            <person name="Pan C."/>
            <person name="Northen T.R."/>
            <person name="Banfield J.F."/>
        </authorList>
    </citation>
    <scope>NUCLEOTIDE SEQUENCE [LARGE SCALE GENOMIC DNA]</scope>
    <source>
        <strain evidence="13">NP_7</strain>
    </source>
</reference>
<feature type="binding site" evidence="9">
    <location>
        <position position="174"/>
    </location>
    <ligand>
        <name>1-deoxy-D-xylulose 5-phosphate</name>
        <dbReference type="ChEBI" id="CHEBI:57792"/>
    </ligand>
</feature>
<dbReference type="InterPro" id="IPR036169">
    <property type="entry name" value="DXPR_C_sf"/>
</dbReference>
<feature type="domain" description="1-deoxy-D-xylulose 5-phosphate reductoisomerase C-terminal" evidence="11">
    <location>
        <begin position="144"/>
        <end position="227"/>
    </location>
</feature>
<sequence length="384" mass="39731">MRRLTILGSTGSIGRTALDVARHLAGEVTIVGLAAGTNVALLARQVHEVRPEAVAVGSAAGARALRDAVPGWRGNVLVGPEGLAALAGGTGADMVLVGVVGVAGLEPTLAALAAGKDIALATKEVLVAGGALVTGAAGRRGKRILPIDSEHSAIFQCLAGQDAQAVARLWLTASGGPFLRLDAEAMAAVTPADALRHPTWQMGPKVTVDSATLMNKGLEVIEARWLFGVPAERIEVVIHPQSVVHSCVEFVDGSVLAQLGAPDMHLPVQYALTYPRRHPGTGARLDLRTLGTLGFEPPDAARFPCLGLAREALEMDGTAPAALNAANEVSVRLFLEGRIRLPEIARNVRRVLGRHTPGPATSVEAILAADREARALVDSVVGIG</sequence>
<dbReference type="InterPro" id="IPR026877">
    <property type="entry name" value="DXPR_C"/>
</dbReference>
<evidence type="ECO:0000256" key="4">
    <source>
        <dbReference type="ARBA" id="ARBA00022857"/>
    </source>
</evidence>